<dbReference type="Pfam" id="PF00512">
    <property type="entry name" value="HisKA"/>
    <property type="match status" value="1"/>
</dbReference>
<comment type="caution">
    <text evidence="14">The sequence shown here is derived from an EMBL/GenBank/DDBJ whole genome shotgun (WGS) entry which is preliminary data.</text>
</comment>
<evidence type="ECO:0000256" key="9">
    <source>
        <dbReference type="PROSITE-ProRule" id="PRU00169"/>
    </source>
</evidence>
<dbReference type="SUPFAM" id="SSF52172">
    <property type="entry name" value="CheY-like"/>
    <property type="match status" value="1"/>
</dbReference>
<dbReference type="PANTHER" id="PTHR43065:SF42">
    <property type="entry name" value="TWO-COMPONENT SENSOR PPRA"/>
    <property type="match status" value="1"/>
</dbReference>
<dbReference type="GO" id="GO:0005524">
    <property type="term" value="F:ATP binding"/>
    <property type="evidence" value="ECO:0007669"/>
    <property type="project" value="UniProtKB-KW"/>
</dbReference>
<dbReference type="InterPro" id="IPR005467">
    <property type="entry name" value="His_kinase_dom"/>
</dbReference>
<keyword evidence="4" id="KW-0808">Transferase</keyword>
<feature type="domain" description="PAC" evidence="13">
    <location>
        <begin position="476"/>
        <end position="530"/>
    </location>
</feature>
<dbReference type="SMART" id="SM00448">
    <property type="entry name" value="REC"/>
    <property type="match status" value="1"/>
</dbReference>
<sequence>MRSVDWQATPLGHPDGWPSALRSATSLMLASPESMYLAWGDELVFLFNDAYSPILGPRREQAMGAPLRTLWADAWDAVKGPVERALAGEGSRFEDMPVRMNRYGAEEDTWWTFSFSPIHLDDGSVGGVFCVTREVTEVVVAQQRLARENERLIALFEKSPMFMAFLSGPEHRVELANPRYAEMVGHRPVIGQRLADAIPEVIDQGYLPLLDQVYRSGETYIGTEVTYDPVSTDGSVVEPRKLDIVFQPVKDAAGQSVGVFVQGLDVTSQVALQRRLRRSEARHRQIMDSAMDYAIFAMDLEGRITLWNEGARHTLGWTEAEMLGQTPERFYSEKDRVARRFQHGMRVALAEGGLSGERPFLRKSGETFWAQGALTLLRDEEGTAIGFVIVLRDRTLERAAIDALAASERRLGALVGASSQVLYSLSADWAERRQILRQGDTAQLLAPDWNWREAFVHPDDRAALDAAIAEADAHRKPFEIQHRTPPRNGSHRWVLMRVVPMFDAEGRVSEWFGTATDVTEKREAEERLQQLTVTLEERVRERSAELLMTEEKLRQSQKMEAVGQLTGGIAHDFNNLLTSVSMGLELLEMRVAQGRIDDLGRYVEMARSGADRAAALTQRLLAFSRRQTLAPTGVVVEQMVLGMMEIISRSLGPSITIGTHFADGSAAVQVDGPQLENALLNLCINARDAMPGGGALDISSDVVELAGSEAVALELPPGPYVRLSVRDTGTGMEADVVAKVFEPFFTTKPIGQGTGLGLSMIYGFTRQSGGQVQVESRPGEGTTMHLYLPRLVEGMQAADAAPAVALDSDVLRGPMRTVLLVEDETAVRVLVSEVLVSAGYRVIEASEGPPALDVLRSVEAIDLLVTDVGLTGPLNGRQVADAGRQCRPGLPVLFITGYAATAAVGAGHLEAGMEVLAKPFAAAELVRRANALLDPRQHAGRPSGQHTAG</sequence>
<evidence type="ECO:0000256" key="5">
    <source>
        <dbReference type="ARBA" id="ARBA00022741"/>
    </source>
</evidence>
<dbReference type="InterPro" id="IPR011006">
    <property type="entry name" value="CheY-like_superfamily"/>
</dbReference>
<feature type="domain" description="PAS" evidence="12">
    <location>
        <begin position="279"/>
        <end position="352"/>
    </location>
</feature>
<dbReference type="InterPro" id="IPR000700">
    <property type="entry name" value="PAS-assoc_C"/>
</dbReference>
<organism evidence="14 15">
    <name type="scientific">Stenotrophomonas chelatiphaga</name>
    <dbReference type="NCBI Taxonomy" id="517011"/>
    <lineage>
        <taxon>Bacteria</taxon>
        <taxon>Pseudomonadati</taxon>
        <taxon>Pseudomonadota</taxon>
        <taxon>Gammaproteobacteria</taxon>
        <taxon>Lysobacterales</taxon>
        <taxon>Lysobacteraceae</taxon>
        <taxon>Stenotrophomonas</taxon>
    </lineage>
</organism>
<dbReference type="AlphaFoldDB" id="A0A0R0DDJ7"/>
<reference evidence="14 15" key="1">
    <citation type="submission" date="2015-05" db="EMBL/GenBank/DDBJ databases">
        <title>Genome sequencing and analysis of members of genus Stenotrophomonas.</title>
        <authorList>
            <person name="Patil P.P."/>
            <person name="Midha S."/>
            <person name="Patil P.B."/>
        </authorList>
    </citation>
    <scope>NUCLEOTIDE SEQUENCE [LARGE SCALE GENOMIC DNA]</scope>
    <source>
        <strain evidence="14 15">DSM 21508</strain>
    </source>
</reference>
<dbReference type="Gene3D" id="3.30.450.20">
    <property type="entry name" value="PAS domain"/>
    <property type="match status" value="4"/>
</dbReference>
<feature type="domain" description="PAC" evidence="13">
    <location>
        <begin position="354"/>
        <end position="406"/>
    </location>
</feature>
<dbReference type="CDD" id="cd00082">
    <property type="entry name" value="HisKA"/>
    <property type="match status" value="1"/>
</dbReference>
<dbReference type="CDD" id="cd00130">
    <property type="entry name" value="PAS"/>
    <property type="match status" value="2"/>
</dbReference>
<protein>
    <recommendedName>
        <fullName evidence="2">histidine kinase</fullName>
        <ecNumber evidence="2">2.7.13.3</ecNumber>
    </recommendedName>
</protein>
<dbReference type="Gene3D" id="1.10.287.130">
    <property type="match status" value="1"/>
</dbReference>
<dbReference type="Gene3D" id="3.30.565.10">
    <property type="entry name" value="Histidine kinase-like ATPase, C-terminal domain"/>
    <property type="match status" value="1"/>
</dbReference>
<evidence type="ECO:0000256" key="1">
    <source>
        <dbReference type="ARBA" id="ARBA00000085"/>
    </source>
</evidence>
<dbReference type="InterPro" id="IPR000014">
    <property type="entry name" value="PAS"/>
</dbReference>
<dbReference type="InterPro" id="IPR013656">
    <property type="entry name" value="PAS_4"/>
</dbReference>
<accession>A0A0R0DDJ7</accession>
<keyword evidence="5" id="KW-0547">Nucleotide-binding</keyword>
<evidence type="ECO:0000256" key="2">
    <source>
        <dbReference type="ARBA" id="ARBA00012438"/>
    </source>
</evidence>
<dbReference type="Pfam" id="PF00989">
    <property type="entry name" value="PAS"/>
    <property type="match status" value="1"/>
</dbReference>
<evidence type="ECO:0000313" key="15">
    <source>
        <dbReference type="Proteomes" id="UP000051386"/>
    </source>
</evidence>
<dbReference type="PROSITE" id="PS50113">
    <property type="entry name" value="PAC"/>
    <property type="match status" value="3"/>
</dbReference>
<dbReference type="Gene3D" id="3.40.50.2300">
    <property type="match status" value="1"/>
</dbReference>
<dbReference type="PANTHER" id="PTHR43065">
    <property type="entry name" value="SENSOR HISTIDINE KINASE"/>
    <property type="match status" value="1"/>
</dbReference>
<dbReference type="SUPFAM" id="SSF47384">
    <property type="entry name" value="Homodimeric domain of signal transducing histidine kinase"/>
    <property type="match status" value="1"/>
</dbReference>
<dbReference type="Pfam" id="PF02518">
    <property type="entry name" value="HATPase_c"/>
    <property type="match status" value="1"/>
</dbReference>
<dbReference type="EMBL" id="LDJK01000009">
    <property type="protein sequence ID" value="KRG76375.1"/>
    <property type="molecule type" value="Genomic_DNA"/>
</dbReference>
<dbReference type="InterPro" id="IPR036097">
    <property type="entry name" value="HisK_dim/P_sf"/>
</dbReference>
<dbReference type="InterPro" id="IPR013767">
    <property type="entry name" value="PAS_fold"/>
</dbReference>
<dbReference type="SMART" id="SM00091">
    <property type="entry name" value="PAS"/>
    <property type="match status" value="3"/>
</dbReference>
<dbReference type="SUPFAM" id="SSF55785">
    <property type="entry name" value="PYP-like sensor domain (PAS domain)"/>
    <property type="match status" value="4"/>
</dbReference>
<dbReference type="Pfam" id="PF00072">
    <property type="entry name" value="Response_reg"/>
    <property type="match status" value="1"/>
</dbReference>
<evidence type="ECO:0000313" key="14">
    <source>
        <dbReference type="EMBL" id="KRG76375.1"/>
    </source>
</evidence>
<dbReference type="SMART" id="SM00086">
    <property type="entry name" value="PAC"/>
    <property type="match status" value="3"/>
</dbReference>
<dbReference type="InterPro" id="IPR035965">
    <property type="entry name" value="PAS-like_dom_sf"/>
</dbReference>
<dbReference type="PROSITE" id="PS50112">
    <property type="entry name" value="PAS"/>
    <property type="match status" value="1"/>
</dbReference>
<dbReference type="InterPro" id="IPR003661">
    <property type="entry name" value="HisK_dim/P_dom"/>
</dbReference>
<evidence type="ECO:0000256" key="8">
    <source>
        <dbReference type="ARBA" id="ARBA00023012"/>
    </source>
</evidence>
<dbReference type="NCBIfam" id="TIGR00229">
    <property type="entry name" value="sensory_box"/>
    <property type="match status" value="3"/>
</dbReference>
<evidence type="ECO:0000259" key="13">
    <source>
        <dbReference type="PROSITE" id="PS50113"/>
    </source>
</evidence>
<evidence type="ECO:0000259" key="12">
    <source>
        <dbReference type="PROSITE" id="PS50112"/>
    </source>
</evidence>
<evidence type="ECO:0000259" key="10">
    <source>
        <dbReference type="PROSITE" id="PS50109"/>
    </source>
</evidence>
<evidence type="ECO:0000259" key="11">
    <source>
        <dbReference type="PROSITE" id="PS50110"/>
    </source>
</evidence>
<gene>
    <name evidence="14" type="ORF">ABB28_03680</name>
</gene>
<keyword evidence="8" id="KW-0902">Two-component regulatory system</keyword>
<evidence type="ECO:0000256" key="6">
    <source>
        <dbReference type="ARBA" id="ARBA00022777"/>
    </source>
</evidence>
<dbReference type="GO" id="GO:0006355">
    <property type="term" value="P:regulation of DNA-templated transcription"/>
    <property type="evidence" value="ECO:0007669"/>
    <property type="project" value="InterPro"/>
</dbReference>
<feature type="domain" description="PAC" evidence="13">
    <location>
        <begin position="223"/>
        <end position="278"/>
    </location>
</feature>
<dbReference type="PRINTS" id="PR00344">
    <property type="entry name" value="BCTRLSENSOR"/>
</dbReference>
<dbReference type="Proteomes" id="UP000051386">
    <property type="component" value="Unassembled WGS sequence"/>
</dbReference>
<evidence type="ECO:0000256" key="3">
    <source>
        <dbReference type="ARBA" id="ARBA00022553"/>
    </source>
</evidence>
<dbReference type="Pfam" id="PF08448">
    <property type="entry name" value="PAS_4"/>
    <property type="match status" value="3"/>
</dbReference>
<dbReference type="PATRIC" id="fig|517011.3.peg.3490"/>
<dbReference type="PROSITE" id="PS50110">
    <property type="entry name" value="RESPONSE_REGULATORY"/>
    <property type="match status" value="1"/>
</dbReference>
<dbReference type="SUPFAM" id="SSF55874">
    <property type="entry name" value="ATPase domain of HSP90 chaperone/DNA topoisomerase II/histidine kinase"/>
    <property type="match status" value="1"/>
</dbReference>
<dbReference type="InterPro" id="IPR003594">
    <property type="entry name" value="HATPase_dom"/>
</dbReference>
<dbReference type="InterPro" id="IPR001610">
    <property type="entry name" value="PAC"/>
</dbReference>
<keyword evidence="15" id="KW-1185">Reference proteome</keyword>
<dbReference type="SMART" id="SM00387">
    <property type="entry name" value="HATPase_c"/>
    <property type="match status" value="1"/>
</dbReference>
<dbReference type="GO" id="GO:0000155">
    <property type="term" value="F:phosphorelay sensor kinase activity"/>
    <property type="evidence" value="ECO:0007669"/>
    <property type="project" value="InterPro"/>
</dbReference>
<comment type="catalytic activity">
    <reaction evidence="1">
        <text>ATP + protein L-histidine = ADP + protein N-phospho-L-histidine.</text>
        <dbReference type="EC" id="2.7.13.3"/>
    </reaction>
</comment>
<dbReference type="PROSITE" id="PS50109">
    <property type="entry name" value="HIS_KIN"/>
    <property type="match status" value="1"/>
</dbReference>
<feature type="domain" description="Response regulatory" evidence="11">
    <location>
        <begin position="817"/>
        <end position="933"/>
    </location>
</feature>
<proteinExistence type="predicted"/>
<dbReference type="EC" id="2.7.13.3" evidence="2"/>
<dbReference type="InterPro" id="IPR036890">
    <property type="entry name" value="HATPase_C_sf"/>
</dbReference>
<evidence type="ECO:0000256" key="4">
    <source>
        <dbReference type="ARBA" id="ARBA00022679"/>
    </source>
</evidence>
<dbReference type="InterPro" id="IPR004358">
    <property type="entry name" value="Sig_transdc_His_kin-like_C"/>
</dbReference>
<evidence type="ECO:0000256" key="7">
    <source>
        <dbReference type="ARBA" id="ARBA00022840"/>
    </source>
</evidence>
<keyword evidence="7" id="KW-0067">ATP-binding</keyword>
<dbReference type="SMART" id="SM00388">
    <property type="entry name" value="HisKA"/>
    <property type="match status" value="1"/>
</dbReference>
<feature type="modified residue" description="4-aspartylphosphate" evidence="9">
    <location>
        <position position="867"/>
    </location>
</feature>
<name>A0A0R0DDJ7_9GAMM</name>
<dbReference type="InterPro" id="IPR001789">
    <property type="entry name" value="Sig_transdc_resp-reg_receiver"/>
</dbReference>
<keyword evidence="3 9" id="KW-0597">Phosphoprotein</keyword>
<keyword evidence="6 14" id="KW-0418">Kinase</keyword>
<feature type="domain" description="Histidine kinase" evidence="10">
    <location>
        <begin position="568"/>
        <end position="792"/>
    </location>
</feature>